<keyword evidence="3" id="KW-1185">Reference proteome</keyword>
<feature type="domain" description="Heterokaryon incompatibility" evidence="1">
    <location>
        <begin position="22"/>
        <end position="108"/>
    </location>
</feature>
<dbReference type="Pfam" id="PF06985">
    <property type="entry name" value="HET"/>
    <property type="match status" value="1"/>
</dbReference>
<dbReference type="PANTHER" id="PTHR10622">
    <property type="entry name" value="HET DOMAIN-CONTAINING PROTEIN"/>
    <property type="match status" value="1"/>
</dbReference>
<dbReference type="PANTHER" id="PTHR10622:SF10">
    <property type="entry name" value="HET DOMAIN-CONTAINING PROTEIN"/>
    <property type="match status" value="1"/>
</dbReference>
<evidence type="ECO:0000313" key="2">
    <source>
        <dbReference type="EMBL" id="KIN02982.1"/>
    </source>
</evidence>
<sequence>MRLIDVSTMHLRQFADDEIPPYAVLSHTWQEGEVTINDLHASYAKYMPGFQKIQYLCIQAKNDGLQFAWCDTCCIDKSSSEELSESINSMFKWYLDARICYAYLTDVSTGATGRFESEFASSRWFRRGWTLQELIAPERVMFYGQGWIELGFKSDLKDRISEITGIPTSVLHAPWIIQRYSIAERISWASNRRTTRVEDEAYSMMGILDVHMPLVYGEGRSAFRRLQEELIKSSDDESVFMHSGSEILAHHPAAFKHSTRIVPLKQTDFSKPFSLTNRGLQIELLLLSRRNEGNRHGEPTIYGIFNCHSNLDYDNYYAIPLQATASLDTFVRASGLPIPIPEAETLHGERRNIYIRLKQPLSSNISYILQCESVQTYGYTSIPYDGPYNGGLPLTWHKGRHVMTLEFESTLDWSHVSILFDHSRTDQAFCCLIFFDFQRDKIGAIIRHRSDAFRDQDSEFKDWISNGSPEGGSIQLDINADGHMRRMQAVVLTRQEKKLKETVLVLYVSLHELE</sequence>
<dbReference type="HOGENOM" id="CLU_000288_138_0_1"/>
<gene>
    <name evidence="2" type="ORF">OIDMADRAFT_178739</name>
</gene>
<accession>A0A0C3HKW5</accession>
<evidence type="ECO:0000259" key="1">
    <source>
        <dbReference type="Pfam" id="PF06985"/>
    </source>
</evidence>
<name>A0A0C3HKW5_OIDMZ</name>
<protein>
    <recommendedName>
        <fullName evidence="1">Heterokaryon incompatibility domain-containing protein</fullName>
    </recommendedName>
</protein>
<reference evidence="2 3" key="1">
    <citation type="submission" date="2014-04" db="EMBL/GenBank/DDBJ databases">
        <authorList>
            <consortium name="DOE Joint Genome Institute"/>
            <person name="Kuo A."/>
            <person name="Martino E."/>
            <person name="Perotto S."/>
            <person name="Kohler A."/>
            <person name="Nagy L.G."/>
            <person name="Floudas D."/>
            <person name="Copeland A."/>
            <person name="Barry K.W."/>
            <person name="Cichocki N."/>
            <person name="Veneault-Fourrey C."/>
            <person name="LaButti K."/>
            <person name="Lindquist E.A."/>
            <person name="Lipzen A."/>
            <person name="Lundell T."/>
            <person name="Morin E."/>
            <person name="Murat C."/>
            <person name="Sun H."/>
            <person name="Tunlid A."/>
            <person name="Henrissat B."/>
            <person name="Grigoriev I.V."/>
            <person name="Hibbett D.S."/>
            <person name="Martin F."/>
            <person name="Nordberg H.P."/>
            <person name="Cantor M.N."/>
            <person name="Hua S.X."/>
        </authorList>
    </citation>
    <scope>NUCLEOTIDE SEQUENCE [LARGE SCALE GENOMIC DNA]</scope>
    <source>
        <strain evidence="2 3">Zn</strain>
    </source>
</reference>
<dbReference type="EMBL" id="KN832874">
    <property type="protein sequence ID" value="KIN02982.1"/>
    <property type="molecule type" value="Genomic_DNA"/>
</dbReference>
<dbReference type="OrthoDB" id="20872at2759"/>
<dbReference type="InParanoid" id="A0A0C3HKW5"/>
<dbReference type="Proteomes" id="UP000054321">
    <property type="component" value="Unassembled WGS sequence"/>
</dbReference>
<dbReference type="InterPro" id="IPR010730">
    <property type="entry name" value="HET"/>
</dbReference>
<evidence type="ECO:0000313" key="3">
    <source>
        <dbReference type="Proteomes" id="UP000054321"/>
    </source>
</evidence>
<proteinExistence type="predicted"/>
<dbReference type="STRING" id="913774.A0A0C3HKW5"/>
<reference evidence="3" key="2">
    <citation type="submission" date="2015-01" db="EMBL/GenBank/DDBJ databases">
        <title>Evolutionary Origins and Diversification of the Mycorrhizal Mutualists.</title>
        <authorList>
            <consortium name="DOE Joint Genome Institute"/>
            <consortium name="Mycorrhizal Genomics Consortium"/>
            <person name="Kohler A."/>
            <person name="Kuo A."/>
            <person name="Nagy L.G."/>
            <person name="Floudas D."/>
            <person name="Copeland A."/>
            <person name="Barry K.W."/>
            <person name="Cichocki N."/>
            <person name="Veneault-Fourrey C."/>
            <person name="LaButti K."/>
            <person name="Lindquist E.A."/>
            <person name="Lipzen A."/>
            <person name="Lundell T."/>
            <person name="Morin E."/>
            <person name="Murat C."/>
            <person name="Riley R."/>
            <person name="Ohm R."/>
            <person name="Sun H."/>
            <person name="Tunlid A."/>
            <person name="Henrissat B."/>
            <person name="Grigoriev I.V."/>
            <person name="Hibbett D.S."/>
            <person name="Martin F."/>
        </authorList>
    </citation>
    <scope>NUCLEOTIDE SEQUENCE [LARGE SCALE GENOMIC DNA]</scope>
    <source>
        <strain evidence="3">Zn</strain>
    </source>
</reference>
<organism evidence="2 3">
    <name type="scientific">Oidiodendron maius (strain Zn)</name>
    <dbReference type="NCBI Taxonomy" id="913774"/>
    <lineage>
        <taxon>Eukaryota</taxon>
        <taxon>Fungi</taxon>
        <taxon>Dikarya</taxon>
        <taxon>Ascomycota</taxon>
        <taxon>Pezizomycotina</taxon>
        <taxon>Leotiomycetes</taxon>
        <taxon>Leotiomycetes incertae sedis</taxon>
        <taxon>Myxotrichaceae</taxon>
        <taxon>Oidiodendron</taxon>
    </lineage>
</organism>
<dbReference type="AlphaFoldDB" id="A0A0C3HKW5"/>